<reference evidence="8 9" key="1">
    <citation type="submission" date="2020-04" db="EMBL/GenBank/DDBJ databases">
        <title>Donghicola sp., a member of the Rhodobacteraceae family isolated from mangrove forest in Thailand.</title>
        <authorList>
            <person name="Charoenyingcharoen P."/>
            <person name="Yukphan P."/>
        </authorList>
    </citation>
    <scope>NUCLEOTIDE SEQUENCE [LARGE SCALE GENOMIC DNA]</scope>
    <source>
        <strain evidence="8 9">B5-SW-15</strain>
    </source>
</reference>
<dbReference type="SUPFAM" id="SSF47757">
    <property type="entry name" value="Chemotaxis receptor methyltransferase CheR, N-terminal domain"/>
    <property type="match status" value="1"/>
</dbReference>
<dbReference type="PROSITE" id="PS50123">
    <property type="entry name" value="CHER"/>
    <property type="match status" value="1"/>
</dbReference>
<dbReference type="SMART" id="SM00138">
    <property type="entry name" value="MeTrc"/>
    <property type="match status" value="1"/>
</dbReference>
<dbReference type="RefSeq" id="WP_177157184.1">
    <property type="nucleotide sequence ID" value="NZ_JABCJE010000002.1"/>
</dbReference>
<gene>
    <name evidence="8" type="ORF">HJ536_07185</name>
</gene>
<dbReference type="Pfam" id="PF03705">
    <property type="entry name" value="CheR_N"/>
    <property type="match status" value="1"/>
</dbReference>
<feature type="binding site" evidence="6">
    <location>
        <begin position="219"/>
        <end position="220"/>
    </location>
    <ligand>
        <name>S-adenosyl-L-methionine</name>
        <dbReference type="ChEBI" id="CHEBI:59789"/>
    </ligand>
</feature>
<dbReference type="SUPFAM" id="SSF53335">
    <property type="entry name" value="S-adenosyl-L-methionine-dependent methyltransferases"/>
    <property type="match status" value="1"/>
</dbReference>
<evidence type="ECO:0000256" key="6">
    <source>
        <dbReference type="PIRSR" id="PIRSR000410-1"/>
    </source>
</evidence>
<keyword evidence="3 5" id="KW-0808">Transferase</keyword>
<dbReference type="PANTHER" id="PTHR24422">
    <property type="entry name" value="CHEMOTAXIS PROTEIN METHYLTRANSFERASE"/>
    <property type="match status" value="1"/>
</dbReference>
<evidence type="ECO:0000259" key="7">
    <source>
        <dbReference type="PROSITE" id="PS50123"/>
    </source>
</evidence>
<evidence type="ECO:0000256" key="5">
    <source>
        <dbReference type="PIRNR" id="PIRNR000410"/>
    </source>
</evidence>
<dbReference type="PRINTS" id="PR00996">
    <property type="entry name" value="CHERMTFRASE"/>
</dbReference>
<evidence type="ECO:0000256" key="2">
    <source>
        <dbReference type="ARBA" id="ARBA00022603"/>
    </source>
</evidence>
<comment type="caution">
    <text evidence="8">The sequence shown here is derived from an EMBL/GenBank/DDBJ whole genome shotgun (WGS) entry which is preliminary data.</text>
</comment>
<protein>
    <recommendedName>
        <fullName evidence="5">Chemotaxis protein methyltransferase</fullName>
        <ecNumber evidence="5">2.1.1.80</ecNumber>
    </recommendedName>
</protein>
<feature type="domain" description="CheR-type methyltransferase" evidence="7">
    <location>
        <begin position="19"/>
        <end position="276"/>
    </location>
</feature>
<evidence type="ECO:0000256" key="4">
    <source>
        <dbReference type="ARBA" id="ARBA00022691"/>
    </source>
</evidence>
<dbReference type="InterPro" id="IPR026024">
    <property type="entry name" value="Chemotaxis_MeTrfase_CheR"/>
</dbReference>
<evidence type="ECO:0000256" key="3">
    <source>
        <dbReference type="ARBA" id="ARBA00022679"/>
    </source>
</evidence>
<keyword evidence="2 5" id="KW-0489">Methyltransferase</keyword>
<dbReference type="InterPro" id="IPR022642">
    <property type="entry name" value="CheR_C"/>
</dbReference>
<proteinExistence type="predicted"/>
<dbReference type="PIRSF" id="PIRSF000410">
    <property type="entry name" value="CheR"/>
    <property type="match status" value="1"/>
</dbReference>
<feature type="binding site" evidence="6">
    <location>
        <begin position="202"/>
        <end position="203"/>
    </location>
    <ligand>
        <name>S-adenosyl-L-methionine</name>
        <dbReference type="ChEBI" id="CHEBI:59789"/>
    </ligand>
</feature>
<keyword evidence="4 5" id="KW-0949">S-adenosyl-L-methionine</keyword>
<organism evidence="8 9">
    <name type="scientific">Donghicola mangrovi</name>
    <dbReference type="NCBI Taxonomy" id="2729614"/>
    <lineage>
        <taxon>Bacteria</taxon>
        <taxon>Pseudomonadati</taxon>
        <taxon>Pseudomonadota</taxon>
        <taxon>Alphaproteobacteria</taxon>
        <taxon>Rhodobacterales</taxon>
        <taxon>Roseobacteraceae</taxon>
        <taxon>Donghicola</taxon>
    </lineage>
</organism>
<evidence type="ECO:0000256" key="1">
    <source>
        <dbReference type="ARBA" id="ARBA00001541"/>
    </source>
</evidence>
<dbReference type="Proteomes" id="UP000592216">
    <property type="component" value="Unassembled WGS sequence"/>
</dbReference>
<comment type="catalytic activity">
    <reaction evidence="1 5">
        <text>L-glutamyl-[protein] + S-adenosyl-L-methionine = [protein]-L-glutamate 5-O-methyl ester + S-adenosyl-L-homocysteine</text>
        <dbReference type="Rhea" id="RHEA:24452"/>
        <dbReference type="Rhea" id="RHEA-COMP:10208"/>
        <dbReference type="Rhea" id="RHEA-COMP:10311"/>
        <dbReference type="ChEBI" id="CHEBI:29973"/>
        <dbReference type="ChEBI" id="CHEBI:57856"/>
        <dbReference type="ChEBI" id="CHEBI:59789"/>
        <dbReference type="ChEBI" id="CHEBI:82795"/>
        <dbReference type="EC" id="2.1.1.80"/>
    </reaction>
</comment>
<dbReference type="EC" id="2.1.1.80" evidence="5"/>
<dbReference type="Pfam" id="PF01739">
    <property type="entry name" value="CheR"/>
    <property type="match status" value="1"/>
</dbReference>
<feature type="binding site" evidence="6">
    <location>
        <position position="123"/>
    </location>
    <ligand>
        <name>S-adenosyl-L-methionine</name>
        <dbReference type="ChEBI" id="CHEBI:59789"/>
    </ligand>
</feature>
<dbReference type="AlphaFoldDB" id="A0A850Q2D6"/>
<accession>A0A850Q2D6</accession>
<dbReference type="PANTHER" id="PTHR24422:SF19">
    <property type="entry name" value="CHEMOTAXIS PROTEIN METHYLTRANSFERASE"/>
    <property type="match status" value="1"/>
</dbReference>
<feature type="binding site" evidence="6">
    <location>
        <position position="85"/>
    </location>
    <ligand>
        <name>S-adenosyl-L-methionine</name>
        <dbReference type="ChEBI" id="CHEBI:59789"/>
    </ligand>
</feature>
<sequence length="278" mass="32029">MTLLSKADFSNRDMSGACFQKIVHLAKINWGLNLEEGKRPLIAARLRKRVLATGSRDFSDYVQRLSNGDINECDHFISALSTNVTQFFREFHHFEMLEKAVFPKLKGSRNIKIWSAGCSTGQEPYSIATVAEKIFGRRNDIQILATDADPAVLRLAQNGRFDITDVDFLSVQHKRDLFEVYSKSEFFVRDTLRNMIDFRRLNLVQPWPINCMFDVIFCRNVAIYFDKSTQDKLWAGFSGRLKPGGYLFIGHSERINFPENIKMEPVGITSYKKFSSER</sequence>
<dbReference type="GO" id="GO:0008983">
    <property type="term" value="F:protein-glutamate O-methyltransferase activity"/>
    <property type="evidence" value="ECO:0007669"/>
    <property type="project" value="UniProtKB-EC"/>
</dbReference>
<dbReference type="InterPro" id="IPR000780">
    <property type="entry name" value="CheR_MeTrfase"/>
</dbReference>
<dbReference type="EMBL" id="JABCJE010000002">
    <property type="protein sequence ID" value="NVO23134.1"/>
    <property type="molecule type" value="Genomic_DNA"/>
</dbReference>
<dbReference type="InterPro" id="IPR050903">
    <property type="entry name" value="Bact_Chemotaxis_MeTrfase"/>
</dbReference>
<evidence type="ECO:0000313" key="8">
    <source>
        <dbReference type="EMBL" id="NVO23134.1"/>
    </source>
</evidence>
<dbReference type="InterPro" id="IPR036804">
    <property type="entry name" value="CheR_N_sf"/>
</dbReference>
<dbReference type="InterPro" id="IPR029063">
    <property type="entry name" value="SAM-dependent_MTases_sf"/>
</dbReference>
<feature type="binding site" evidence="6">
    <location>
        <position position="147"/>
    </location>
    <ligand>
        <name>S-adenosyl-L-methionine</name>
        <dbReference type="ChEBI" id="CHEBI:59789"/>
    </ligand>
</feature>
<feature type="binding site" evidence="6">
    <location>
        <position position="89"/>
    </location>
    <ligand>
        <name>S-adenosyl-L-methionine</name>
        <dbReference type="ChEBI" id="CHEBI:59789"/>
    </ligand>
</feature>
<comment type="function">
    <text evidence="5">Methylation of the membrane-bound methyl-accepting chemotaxis proteins (MCP) to form gamma-glutamyl methyl ester residues in MCP.</text>
</comment>
<dbReference type="Gene3D" id="1.10.155.10">
    <property type="entry name" value="Chemotaxis receptor methyltransferase CheR, N-terminal domain"/>
    <property type="match status" value="1"/>
</dbReference>
<feature type="binding site" evidence="6">
    <location>
        <position position="83"/>
    </location>
    <ligand>
        <name>S-adenosyl-L-methionine</name>
        <dbReference type="ChEBI" id="CHEBI:59789"/>
    </ligand>
</feature>
<dbReference type="Gene3D" id="3.40.50.150">
    <property type="entry name" value="Vaccinia Virus protein VP39"/>
    <property type="match status" value="1"/>
</dbReference>
<dbReference type="GO" id="GO:0032259">
    <property type="term" value="P:methylation"/>
    <property type="evidence" value="ECO:0007669"/>
    <property type="project" value="UniProtKB-KW"/>
</dbReference>
<name>A0A850Q2D6_9RHOB</name>
<dbReference type="InterPro" id="IPR022641">
    <property type="entry name" value="CheR_N"/>
</dbReference>
<evidence type="ECO:0000313" key="9">
    <source>
        <dbReference type="Proteomes" id="UP000592216"/>
    </source>
</evidence>